<feature type="domain" description="Glycosyl hydrolase family 95 catalytic" evidence="4">
    <location>
        <begin position="312"/>
        <end position="710"/>
    </location>
</feature>
<sequence length="807" mass="88562">MTSGYHQAMKRTIDRLTRARSLPALLLALAAFTQPAYAEPGDARLWYDEPASEWIEALPVGNGRLGAMVFGGVTTERLQLNEDTLWAGGPYNPANPKARAALPEIRRLMAKGDYGKAQALVDEAFMSVPLRQPSYQTVGSLFISMAPSEYAFEYERELDLDTAIATTRFQVGGNQIVRQVLSSPVDDVIVVRIESTKVDDPEEPGWLGFSLGFQTPMPARAQTLGNDTLVLEGRNEAMFGIDSALTYQALVKVIADNADAQISATGQQLHVANTSAVTIVIAAATSYKRFDDVSGNPRTRTTAAVTAASKRSWDDIRKDHVAEHQRLFRRARLELPRTDRADLPTDERIAGYADGGDEALAALYFDYGRYLLISSSRPGTQPANLQGIWNASTTPPWGSKYTININTEMNYWPAQPTALPELAEPLHRMVGEIAERGAVFAREHYGTGGWVTHHNIDLWRATGPIDGAFWGMWPTGGAWLSTHLWEHYLYGGDLEFLARAYPIFKGASQFFIENLQPVEDGLYLATGPSNSPENAHHDGVSLALGPAMDNQVLRDLFAQTAAAASLLKLDPEFAAKVLETRAKLAPDRVGADGQLQEWRDDWDSDAPEPDHRHVSHLYAVQPGAQITPRGTPELADAARVTLDRRGDITTGWAIAWRINLWARLLDGDRAHGILKLLLSPERSYPNLFDAHPPFQIDGNFGGVSAITEMLMQSHVRLNPDDPAGSDLGFEIELLPALPSAWPDGKITGLRARGGFDVDLEWTGGCLASVTLTSRLGKPTRLRYGETTHPLTLEKGQSTTWTPETCHG</sequence>
<dbReference type="Gene3D" id="1.50.10.10">
    <property type="match status" value="1"/>
</dbReference>
<dbReference type="GO" id="GO:0004560">
    <property type="term" value="F:alpha-L-fucosidase activity"/>
    <property type="evidence" value="ECO:0007669"/>
    <property type="project" value="InterPro"/>
</dbReference>
<dbReference type="PANTHER" id="PTHR31084">
    <property type="entry name" value="ALPHA-L-FUCOSIDASE 2"/>
    <property type="match status" value="1"/>
</dbReference>
<feature type="domain" description="Alpha fucosidase A-like C-terminal" evidence="3">
    <location>
        <begin position="730"/>
        <end position="790"/>
    </location>
</feature>
<protein>
    <submittedName>
        <fullName evidence="5">Glycoside hydrolase family 95 protein</fullName>
    </submittedName>
</protein>
<organism evidence="5 6">
    <name type="scientific">Marinihelvus fidelis</name>
    <dbReference type="NCBI Taxonomy" id="2613842"/>
    <lineage>
        <taxon>Bacteria</taxon>
        <taxon>Pseudomonadati</taxon>
        <taxon>Pseudomonadota</taxon>
        <taxon>Gammaproteobacteria</taxon>
        <taxon>Chromatiales</taxon>
        <taxon>Wenzhouxiangellaceae</taxon>
        <taxon>Marinihelvus</taxon>
    </lineage>
</organism>
<dbReference type="InterPro" id="IPR016518">
    <property type="entry name" value="Alpha-L-fucosidase"/>
</dbReference>
<dbReference type="SUPFAM" id="SSF48208">
    <property type="entry name" value="Six-hairpin glycosidases"/>
    <property type="match status" value="1"/>
</dbReference>
<dbReference type="GO" id="GO:0005975">
    <property type="term" value="P:carbohydrate metabolic process"/>
    <property type="evidence" value="ECO:0007669"/>
    <property type="project" value="InterPro"/>
</dbReference>
<dbReference type="Proteomes" id="UP000325372">
    <property type="component" value="Unassembled WGS sequence"/>
</dbReference>
<evidence type="ECO:0000259" key="3">
    <source>
        <dbReference type="Pfam" id="PF21307"/>
    </source>
</evidence>
<accession>A0A5N0T3Q1</accession>
<gene>
    <name evidence="5" type="ORF">F3N42_15140</name>
</gene>
<evidence type="ECO:0000259" key="2">
    <source>
        <dbReference type="Pfam" id="PF14498"/>
    </source>
</evidence>
<comment type="caution">
    <text evidence="5">The sequence shown here is derived from an EMBL/GenBank/DDBJ whole genome shotgun (WGS) entry which is preliminary data.</text>
</comment>
<dbReference type="EMBL" id="VYXP01000013">
    <property type="protein sequence ID" value="KAA9129695.1"/>
    <property type="molecule type" value="Genomic_DNA"/>
</dbReference>
<dbReference type="InterPro" id="IPR049053">
    <property type="entry name" value="AFCA-like_C"/>
</dbReference>
<reference evidence="5 6" key="1">
    <citation type="submission" date="2019-09" db="EMBL/GenBank/DDBJ databases">
        <title>Wenzhouxiangella sp. Genome sequencing and assembly.</title>
        <authorList>
            <person name="Zhang R."/>
        </authorList>
    </citation>
    <scope>NUCLEOTIDE SEQUENCE [LARGE SCALE GENOMIC DNA]</scope>
    <source>
        <strain evidence="5 6">W260</strain>
    </source>
</reference>
<dbReference type="InterPro" id="IPR054363">
    <property type="entry name" value="GH95_cat"/>
</dbReference>
<dbReference type="InterPro" id="IPR027414">
    <property type="entry name" value="GH95_N_dom"/>
</dbReference>
<dbReference type="Pfam" id="PF22124">
    <property type="entry name" value="Glyco_hydro_95_cat"/>
    <property type="match status" value="1"/>
</dbReference>
<dbReference type="InterPro" id="IPR012341">
    <property type="entry name" value="6hp_glycosidase-like_sf"/>
</dbReference>
<proteinExistence type="predicted"/>
<keyword evidence="1" id="KW-0732">Signal</keyword>
<evidence type="ECO:0000313" key="5">
    <source>
        <dbReference type="EMBL" id="KAA9129695.1"/>
    </source>
</evidence>
<feature type="signal peptide" evidence="1">
    <location>
        <begin position="1"/>
        <end position="38"/>
    </location>
</feature>
<evidence type="ECO:0000313" key="6">
    <source>
        <dbReference type="Proteomes" id="UP000325372"/>
    </source>
</evidence>
<name>A0A5N0T3Q1_9GAMM</name>
<dbReference type="PANTHER" id="PTHR31084:SF0">
    <property type="entry name" value="ALPHA-L-FUCOSIDASE 2"/>
    <property type="match status" value="1"/>
</dbReference>
<dbReference type="PIRSF" id="PIRSF007663">
    <property type="entry name" value="UCP007663"/>
    <property type="match status" value="1"/>
</dbReference>
<keyword evidence="6" id="KW-1185">Reference proteome</keyword>
<dbReference type="AlphaFoldDB" id="A0A5N0T3Q1"/>
<dbReference type="Pfam" id="PF21307">
    <property type="entry name" value="Glyco_hydro_95_C"/>
    <property type="match status" value="1"/>
</dbReference>
<evidence type="ECO:0000256" key="1">
    <source>
        <dbReference type="SAM" id="SignalP"/>
    </source>
</evidence>
<dbReference type="Pfam" id="PF14498">
    <property type="entry name" value="Glyco_hyd_65N_2"/>
    <property type="match status" value="1"/>
</dbReference>
<feature type="chain" id="PRO_5024392102" evidence="1">
    <location>
        <begin position="39"/>
        <end position="807"/>
    </location>
</feature>
<feature type="domain" description="Glycosyl hydrolase family 95 N-terminal" evidence="2">
    <location>
        <begin position="45"/>
        <end position="288"/>
    </location>
</feature>
<dbReference type="InterPro" id="IPR008928">
    <property type="entry name" value="6-hairpin_glycosidase_sf"/>
</dbReference>
<keyword evidence="5" id="KW-0378">Hydrolase</keyword>
<evidence type="ECO:0000259" key="4">
    <source>
        <dbReference type="Pfam" id="PF22124"/>
    </source>
</evidence>